<feature type="transmembrane region" description="Helical" evidence="1">
    <location>
        <begin position="277"/>
        <end position="296"/>
    </location>
</feature>
<feature type="transmembrane region" description="Helical" evidence="1">
    <location>
        <begin position="223"/>
        <end position="244"/>
    </location>
</feature>
<keyword evidence="1" id="KW-0472">Membrane</keyword>
<reference evidence="3 4" key="1">
    <citation type="submission" date="2024-03" db="EMBL/GenBank/DDBJ databases">
        <title>Novel species of the genus Variovorax.</title>
        <authorList>
            <person name="Liu Q."/>
            <person name="Xin Y.-H."/>
        </authorList>
    </citation>
    <scope>NUCLEOTIDE SEQUENCE [LARGE SCALE GENOMIC DNA]</scope>
    <source>
        <strain evidence="3 4">KACC 18899</strain>
    </source>
</reference>
<dbReference type="Gene3D" id="1.10.3730.20">
    <property type="match status" value="1"/>
</dbReference>
<feature type="transmembrane region" description="Helical" evidence="1">
    <location>
        <begin position="12"/>
        <end position="29"/>
    </location>
</feature>
<comment type="caution">
    <text evidence="3">The sequence shown here is derived from an EMBL/GenBank/DDBJ whole genome shotgun (WGS) entry which is preliminary data.</text>
</comment>
<keyword evidence="1" id="KW-0812">Transmembrane</keyword>
<feature type="transmembrane region" description="Helical" evidence="1">
    <location>
        <begin position="131"/>
        <end position="148"/>
    </location>
</feature>
<keyword evidence="4" id="KW-1185">Reference proteome</keyword>
<sequence length="301" mass="31309">MSPANKAPPAPDLSTGIGLVLLTTCMFAGSDATIKYLGGSIPVLVLLWVRYMFQTATMAGWHLLRGGPMKIRSRVPALQCLRGALLLCNSAASFYGVQALPLAEFTALMLLAPVATTVLSALVLKESVSPARWAMVALGVAGMLAVVRPTGAGALGWSALLPISSALCYAAFQLVTRRIASADDLVVTNFLSALLVTSVLGAVLWALPLDLAPTLRLASGKQWALLLLMGTFATAGHVCMAGAVRVAPLSVLMPFAYAQIVFATAIGWLLFAHAPDIWAVAGICLIGLGGIGTVWLNGRPS</sequence>
<evidence type="ECO:0000313" key="3">
    <source>
        <dbReference type="EMBL" id="MEJ8811645.1"/>
    </source>
</evidence>
<feature type="domain" description="EamA" evidence="2">
    <location>
        <begin position="157"/>
        <end position="291"/>
    </location>
</feature>
<dbReference type="InterPro" id="IPR037185">
    <property type="entry name" value="EmrE-like"/>
</dbReference>
<dbReference type="SUPFAM" id="SSF103481">
    <property type="entry name" value="Multidrug resistance efflux transporter EmrE"/>
    <property type="match status" value="2"/>
</dbReference>
<dbReference type="Proteomes" id="UP001365846">
    <property type="component" value="Unassembled WGS sequence"/>
</dbReference>
<protein>
    <submittedName>
        <fullName evidence="3">DMT family transporter</fullName>
    </submittedName>
</protein>
<dbReference type="PANTHER" id="PTHR22911:SF103">
    <property type="entry name" value="BLR2811 PROTEIN"/>
    <property type="match status" value="1"/>
</dbReference>
<feature type="transmembrane region" description="Helical" evidence="1">
    <location>
        <begin position="154"/>
        <end position="175"/>
    </location>
</feature>
<dbReference type="PANTHER" id="PTHR22911">
    <property type="entry name" value="ACYL-MALONYL CONDENSING ENZYME-RELATED"/>
    <property type="match status" value="1"/>
</dbReference>
<dbReference type="Pfam" id="PF00892">
    <property type="entry name" value="EamA"/>
    <property type="match status" value="2"/>
</dbReference>
<feature type="transmembrane region" description="Helical" evidence="1">
    <location>
        <begin position="187"/>
        <end position="207"/>
    </location>
</feature>
<proteinExistence type="predicted"/>
<gene>
    <name evidence="3" type="ORF">WKW77_11260</name>
</gene>
<dbReference type="InterPro" id="IPR000620">
    <property type="entry name" value="EamA_dom"/>
</dbReference>
<dbReference type="EMBL" id="JBBKZU010000004">
    <property type="protein sequence ID" value="MEJ8811645.1"/>
    <property type="molecule type" value="Genomic_DNA"/>
</dbReference>
<dbReference type="RefSeq" id="WP_340356919.1">
    <property type="nucleotide sequence ID" value="NZ_JBBKZU010000004.1"/>
</dbReference>
<name>A0ABU8VDJ6_9BURK</name>
<feature type="transmembrane region" description="Helical" evidence="1">
    <location>
        <begin position="251"/>
        <end position="271"/>
    </location>
</feature>
<feature type="transmembrane region" description="Helical" evidence="1">
    <location>
        <begin position="41"/>
        <end position="64"/>
    </location>
</feature>
<evidence type="ECO:0000256" key="1">
    <source>
        <dbReference type="SAM" id="Phobius"/>
    </source>
</evidence>
<evidence type="ECO:0000259" key="2">
    <source>
        <dbReference type="Pfam" id="PF00892"/>
    </source>
</evidence>
<feature type="transmembrane region" description="Helical" evidence="1">
    <location>
        <begin position="102"/>
        <end position="124"/>
    </location>
</feature>
<evidence type="ECO:0000313" key="4">
    <source>
        <dbReference type="Proteomes" id="UP001365846"/>
    </source>
</evidence>
<keyword evidence="1" id="KW-1133">Transmembrane helix</keyword>
<accession>A0ABU8VDJ6</accession>
<feature type="domain" description="EamA" evidence="2">
    <location>
        <begin position="15"/>
        <end position="147"/>
    </location>
</feature>
<organism evidence="3 4">
    <name type="scientific">Variovorax ureilyticus</name>
    <dbReference type="NCBI Taxonomy" id="1836198"/>
    <lineage>
        <taxon>Bacteria</taxon>
        <taxon>Pseudomonadati</taxon>
        <taxon>Pseudomonadota</taxon>
        <taxon>Betaproteobacteria</taxon>
        <taxon>Burkholderiales</taxon>
        <taxon>Comamonadaceae</taxon>
        <taxon>Variovorax</taxon>
    </lineage>
</organism>